<comment type="caution">
    <text evidence="6">The sequence shown here is derived from an EMBL/GenBank/DDBJ whole genome shotgun (WGS) entry which is preliminary data.</text>
</comment>
<dbReference type="SMART" id="SM00060">
    <property type="entry name" value="FN3"/>
    <property type="match status" value="2"/>
</dbReference>
<dbReference type="InterPro" id="IPR003961">
    <property type="entry name" value="FN3_dom"/>
</dbReference>
<proteinExistence type="predicted"/>
<keyword evidence="3" id="KW-0325">Glycoprotein</keyword>
<evidence type="ECO:0000256" key="3">
    <source>
        <dbReference type="ARBA" id="ARBA00023180"/>
    </source>
</evidence>
<dbReference type="Pfam" id="PF00041">
    <property type="entry name" value="fn3"/>
    <property type="match status" value="1"/>
</dbReference>
<keyword evidence="7" id="KW-1185">Reference proteome</keyword>
<dbReference type="NCBIfam" id="TIGR04183">
    <property type="entry name" value="Por_Secre_tail"/>
    <property type="match status" value="1"/>
</dbReference>
<evidence type="ECO:0000256" key="2">
    <source>
        <dbReference type="ARBA" id="ARBA00022729"/>
    </source>
</evidence>
<dbReference type="Gene3D" id="2.60.120.200">
    <property type="match status" value="1"/>
</dbReference>
<dbReference type="InterPro" id="IPR013783">
    <property type="entry name" value="Ig-like_fold"/>
</dbReference>
<organism evidence="6 7">
    <name type="scientific">Chryseobacterium zhengzhouense</name>
    <dbReference type="NCBI Taxonomy" id="1636086"/>
    <lineage>
        <taxon>Bacteria</taxon>
        <taxon>Pseudomonadati</taxon>
        <taxon>Bacteroidota</taxon>
        <taxon>Flavobacteriia</taxon>
        <taxon>Flavobacteriales</taxon>
        <taxon>Weeksellaceae</taxon>
        <taxon>Chryseobacterium group</taxon>
        <taxon>Chryseobacterium</taxon>
    </lineage>
</organism>
<reference evidence="7" key="1">
    <citation type="journal article" date="2019" name="Int. J. Syst. Evol. Microbiol.">
        <title>The Global Catalogue of Microorganisms (GCM) 10K type strain sequencing project: providing services to taxonomists for standard genome sequencing and annotation.</title>
        <authorList>
            <consortium name="The Broad Institute Genomics Platform"/>
            <consortium name="The Broad Institute Genome Sequencing Center for Infectious Disease"/>
            <person name="Wu L."/>
            <person name="Ma J."/>
        </authorList>
    </citation>
    <scope>NUCLEOTIDE SEQUENCE [LARGE SCALE GENOMIC DNA]</scope>
    <source>
        <strain evidence="7">CCUG 54781</strain>
    </source>
</reference>
<evidence type="ECO:0000313" key="7">
    <source>
        <dbReference type="Proteomes" id="UP001596550"/>
    </source>
</evidence>
<dbReference type="PANTHER" id="PTHR42970:SF1">
    <property type="entry name" value="PECTATE LYASE C-RELATED"/>
    <property type="match status" value="1"/>
</dbReference>
<dbReference type="PANTHER" id="PTHR42970">
    <property type="entry name" value="PECTATE LYASE C-RELATED"/>
    <property type="match status" value="1"/>
</dbReference>
<dbReference type="Proteomes" id="UP001596550">
    <property type="component" value="Unassembled WGS sequence"/>
</dbReference>
<evidence type="ECO:0000256" key="4">
    <source>
        <dbReference type="SAM" id="SignalP"/>
    </source>
</evidence>
<dbReference type="InterPro" id="IPR026444">
    <property type="entry name" value="Secre_tail"/>
</dbReference>
<dbReference type="SUPFAM" id="SSF49265">
    <property type="entry name" value="Fibronectin type III"/>
    <property type="match status" value="1"/>
</dbReference>
<evidence type="ECO:0000313" key="6">
    <source>
        <dbReference type="EMBL" id="MFC7345634.1"/>
    </source>
</evidence>
<dbReference type="PROSITE" id="PS50853">
    <property type="entry name" value="FN3"/>
    <property type="match status" value="2"/>
</dbReference>
<evidence type="ECO:0000256" key="1">
    <source>
        <dbReference type="ARBA" id="ARBA00022723"/>
    </source>
</evidence>
<dbReference type="InterPro" id="IPR013320">
    <property type="entry name" value="ConA-like_dom_sf"/>
</dbReference>
<dbReference type="InterPro" id="IPR052063">
    <property type="entry name" value="Polysaccharide_Lyase_1"/>
</dbReference>
<dbReference type="InterPro" id="IPR036116">
    <property type="entry name" value="FN3_sf"/>
</dbReference>
<feature type="chain" id="PRO_5045771838" evidence="4">
    <location>
        <begin position="29"/>
        <end position="999"/>
    </location>
</feature>
<evidence type="ECO:0000259" key="5">
    <source>
        <dbReference type="PROSITE" id="PS50853"/>
    </source>
</evidence>
<dbReference type="Gene3D" id="2.160.20.10">
    <property type="entry name" value="Single-stranded right-handed beta-helix, Pectin lyase-like"/>
    <property type="match status" value="1"/>
</dbReference>
<dbReference type="Gene3D" id="2.60.40.10">
    <property type="entry name" value="Immunoglobulins"/>
    <property type="match status" value="2"/>
</dbReference>
<dbReference type="Pfam" id="PF18962">
    <property type="entry name" value="Por_Secre_tail"/>
    <property type="match status" value="1"/>
</dbReference>
<accession>A0ABW2LWN8</accession>
<name>A0ABW2LWN8_9FLAO</name>
<dbReference type="EMBL" id="JBHTCR010000001">
    <property type="protein sequence ID" value="MFC7345634.1"/>
    <property type="molecule type" value="Genomic_DNA"/>
</dbReference>
<feature type="signal peptide" evidence="4">
    <location>
        <begin position="1"/>
        <end position="28"/>
    </location>
</feature>
<feature type="domain" description="Fibronectin type-III" evidence="5">
    <location>
        <begin position="579"/>
        <end position="670"/>
    </location>
</feature>
<keyword evidence="1" id="KW-0479">Metal-binding</keyword>
<protein>
    <submittedName>
        <fullName evidence="6">LamG-like jellyroll fold domain-containing protein</fullName>
    </submittedName>
</protein>
<dbReference type="InterPro" id="IPR011050">
    <property type="entry name" value="Pectin_lyase_fold/virulence"/>
</dbReference>
<sequence>MKKSLLSGKVLKSLLFCGLVFSTAELSAQTLAFPEATGFGRFTTGARGAANPQIYLVTNLNDSGPGSFRDAVSQPGRFVIFKVGGIINLQSVVAVASNTTIAGQTAPGEGVLFLGPRVSFTGANNTIARFLRLRYGGTSQNQDASGIANGANIILDHMTFSWGTDEVFSINWDNNGTSPDNITIQNSIIGQGLHRHNHSAGGLIQPPAGGKVSLIGNLYICNKTRNNKIKGINEFVNNVVYNWGNYGNTYGHTQSGEAYIMGGDSAGASYANIINNYFIGGPNTSNTVSTPFSVGNANFNLYGEGNYFDNNKNGILDGTLVPQNLTGYPVGDIAAIQSAAYDYPMKNPTLTAQAAFDNIVAKVGASFPKRDQVDQLMVSDLMSKGTTATYVYVQSDLTTQFGFTNGGAGHIYGAPAPLDSDNDGMPDAWETANGLNPNVFDALAVSANHAPYLNIEVYINSLPSSTPPAFIIPPTNLNFTNAVSTQVPPSSSLTVNWSDNANNETNYIVERSNDGTNFTVIATLPDNAISYNDTGLTPNTQYYYRVKAINAIESSVYTSNASVTTPPIPSAPMKAANPNPTNDNNQVELSNGNLSLKWTGSTNTSTYSVYFGTDPQNLTNLGTVPYSTTPSYSLTNLNTATNYYWRIDAVNSLGTTTGDVWTFRALTPGIVGNWPFSEAPSAGTQITDISSFANHGVLDTAFDNSNVRVPGKENNALDFATASNNMYIASIPHQDQILFNNNSFTVSFWMKAPTSMIPSSSSTSLYVLCKGSFTKNTTTGATGKRFNVEIKGGQLRYAIDDDVTKKEITSPIANYFTGNWVHVVIQRDIAAHKMRIYTNGVLSSEGDETAVTGIGEATDLVLGNIGELEFLSTANAPAPYKGAFDELKMYNYALTSTEIIALYNQAVLGNAEFSISKNAGTVYPNPVKDQLYIKLPAYKRSNLTATIFDMSGKIIIKEKINAAGNGIFKLNIGNRKISGNYILNVSGEDLNSNFKVIFE</sequence>
<dbReference type="InterPro" id="IPR012334">
    <property type="entry name" value="Pectin_lyas_fold"/>
</dbReference>
<dbReference type="RefSeq" id="WP_378173180.1">
    <property type="nucleotide sequence ID" value="NZ_JBHTCR010000001.1"/>
</dbReference>
<keyword evidence="2 4" id="KW-0732">Signal</keyword>
<feature type="domain" description="Fibronectin type-III" evidence="5">
    <location>
        <begin position="473"/>
        <end position="568"/>
    </location>
</feature>
<dbReference type="SUPFAM" id="SSF49899">
    <property type="entry name" value="Concanavalin A-like lectins/glucanases"/>
    <property type="match status" value="1"/>
</dbReference>
<dbReference type="SUPFAM" id="SSF51126">
    <property type="entry name" value="Pectin lyase-like"/>
    <property type="match status" value="1"/>
</dbReference>
<gene>
    <name evidence="6" type="ORF">ACFQO9_02745</name>
</gene>
<dbReference type="Pfam" id="PF13385">
    <property type="entry name" value="Laminin_G_3"/>
    <property type="match status" value="1"/>
</dbReference>
<dbReference type="CDD" id="cd00063">
    <property type="entry name" value="FN3"/>
    <property type="match status" value="1"/>
</dbReference>